<dbReference type="GO" id="GO:0015934">
    <property type="term" value="C:large ribosomal subunit"/>
    <property type="evidence" value="ECO:0007669"/>
    <property type="project" value="InterPro"/>
</dbReference>
<evidence type="ECO:0000313" key="5">
    <source>
        <dbReference type="EMBL" id="SVA04540.1"/>
    </source>
</evidence>
<feature type="region of interest" description="Disordered" evidence="4">
    <location>
        <begin position="182"/>
        <end position="262"/>
    </location>
</feature>
<feature type="non-terminal residue" evidence="5">
    <location>
        <position position="1"/>
    </location>
</feature>
<feature type="compositionally biased region" description="Acidic residues" evidence="4">
    <location>
        <begin position="192"/>
        <end position="262"/>
    </location>
</feature>
<keyword evidence="3" id="KW-0687">Ribonucleoprotein</keyword>
<dbReference type="AlphaFoldDB" id="A0A381SKG4"/>
<dbReference type="InterPro" id="IPR043141">
    <property type="entry name" value="Ribosomal_uL10-like_sf"/>
</dbReference>
<dbReference type="PANTHER" id="PTHR11560">
    <property type="entry name" value="39S RIBOSOMAL PROTEIN L10, MITOCHONDRIAL"/>
    <property type="match status" value="1"/>
</dbReference>
<gene>
    <name evidence="5" type="ORF">METZ01_LOCUS57394</name>
</gene>
<keyword evidence="2" id="KW-0689">Ribosomal protein</keyword>
<evidence type="ECO:0000256" key="3">
    <source>
        <dbReference type="ARBA" id="ARBA00023274"/>
    </source>
</evidence>
<dbReference type="Gene3D" id="3.30.70.1730">
    <property type="match status" value="1"/>
</dbReference>
<dbReference type="Pfam" id="PF00466">
    <property type="entry name" value="Ribosomal_L10"/>
    <property type="match status" value="1"/>
</dbReference>
<dbReference type="GO" id="GO:0006412">
    <property type="term" value="P:translation"/>
    <property type="evidence" value="ECO:0007669"/>
    <property type="project" value="InterPro"/>
</dbReference>
<dbReference type="InterPro" id="IPR002363">
    <property type="entry name" value="Ribosomal_uL10_CS_bac"/>
</dbReference>
<dbReference type="Gene3D" id="6.10.250.290">
    <property type="match status" value="1"/>
</dbReference>
<dbReference type="EMBL" id="UINC01003236">
    <property type="protein sequence ID" value="SVA04540.1"/>
    <property type="molecule type" value="Genomic_DNA"/>
</dbReference>
<reference evidence="5" key="1">
    <citation type="submission" date="2018-05" db="EMBL/GenBank/DDBJ databases">
        <authorList>
            <person name="Lanie J.A."/>
            <person name="Ng W.-L."/>
            <person name="Kazmierczak K.M."/>
            <person name="Andrzejewski T.M."/>
            <person name="Davidsen T.M."/>
            <person name="Wayne K.J."/>
            <person name="Tettelin H."/>
            <person name="Glass J.I."/>
            <person name="Rusch D."/>
            <person name="Podicherti R."/>
            <person name="Tsui H.-C.T."/>
            <person name="Winkler M.E."/>
        </authorList>
    </citation>
    <scope>NUCLEOTIDE SEQUENCE</scope>
</reference>
<organism evidence="5">
    <name type="scientific">marine metagenome</name>
    <dbReference type="NCBI Taxonomy" id="408172"/>
    <lineage>
        <taxon>unclassified sequences</taxon>
        <taxon>metagenomes</taxon>
        <taxon>ecological metagenomes</taxon>
    </lineage>
</organism>
<dbReference type="CDD" id="cd05797">
    <property type="entry name" value="Ribosomal_L10"/>
    <property type="match status" value="1"/>
</dbReference>
<feature type="non-terminal residue" evidence="5">
    <location>
        <position position="277"/>
    </location>
</feature>
<name>A0A381SKG4_9ZZZZ</name>
<dbReference type="InterPro" id="IPR001790">
    <property type="entry name" value="Ribosomal_uL10"/>
</dbReference>
<proteinExistence type="inferred from homology"/>
<dbReference type="InterPro" id="IPR047865">
    <property type="entry name" value="Ribosomal_uL10_bac_type"/>
</dbReference>
<evidence type="ECO:0000256" key="4">
    <source>
        <dbReference type="SAM" id="MobiDB-lite"/>
    </source>
</evidence>
<evidence type="ECO:0008006" key="6">
    <source>
        <dbReference type="Google" id="ProtNLM"/>
    </source>
</evidence>
<dbReference type="GO" id="GO:0003735">
    <property type="term" value="F:structural constituent of ribosome"/>
    <property type="evidence" value="ECO:0007669"/>
    <property type="project" value="InterPro"/>
</dbReference>
<dbReference type="SUPFAM" id="SSF160369">
    <property type="entry name" value="Ribosomal protein L10-like"/>
    <property type="match status" value="1"/>
</dbReference>
<protein>
    <recommendedName>
        <fullName evidence="6">50S ribosomal protein L10</fullName>
    </recommendedName>
</protein>
<accession>A0A381SKG4</accession>
<evidence type="ECO:0000256" key="2">
    <source>
        <dbReference type="ARBA" id="ARBA00022980"/>
    </source>
</evidence>
<dbReference type="PROSITE" id="PS01109">
    <property type="entry name" value="RIBOSOMAL_L10"/>
    <property type="match status" value="1"/>
</dbReference>
<comment type="similarity">
    <text evidence="1">Belongs to the universal ribosomal protein uL10 family.</text>
</comment>
<dbReference type="NCBIfam" id="NF000955">
    <property type="entry name" value="PRK00099.1-1"/>
    <property type="match status" value="1"/>
</dbReference>
<dbReference type="InterPro" id="IPR022973">
    <property type="entry name" value="Ribosomal_uL10_bac"/>
</dbReference>
<dbReference type="HAMAP" id="MF_00362">
    <property type="entry name" value="Ribosomal_uL10"/>
    <property type="match status" value="1"/>
</dbReference>
<sequence>GVSVGEPRAEKVAVVEEVQEKFSASNAVVLTEYRGLDVPALAALRRSLREAGGEYKVYKNTLARFAIEELGLDLGDLLTGPTAIAFTGEQPDGSAGDPVALAKALKDFAKANDSLVIKGGLLDQQRLTVEEISNLAEIAPREVLLAQLAGAMAAPMQQFAALLQALPQNMAYALQALITQGDTPGAPTSDEASADEETDAADAADEVAVADEADAEVADEASADEETDAADAADEVAVADEADAEVADEASADEETDAADAADEVAVADEADAEVAD</sequence>
<evidence type="ECO:0000256" key="1">
    <source>
        <dbReference type="ARBA" id="ARBA00008889"/>
    </source>
</evidence>